<evidence type="ECO:0000313" key="3">
    <source>
        <dbReference type="Proteomes" id="UP001193680"/>
    </source>
</evidence>
<gene>
    <name evidence="2" type="ORF">H8792_009190</name>
</gene>
<keyword evidence="3" id="KW-1185">Reference proteome</keyword>
<feature type="signal peptide" evidence="1">
    <location>
        <begin position="1"/>
        <end position="24"/>
    </location>
</feature>
<accession>A0ABS0C2Y8</accession>
<feature type="chain" id="PRO_5046703770" evidence="1">
    <location>
        <begin position="25"/>
        <end position="722"/>
    </location>
</feature>
<organism evidence="2 3">
    <name type="scientific">Thiomicrorhabdus heinhorstiae</name>
    <dbReference type="NCBI Taxonomy" id="2748010"/>
    <lineage>
        <taxon>Bacteria</taxon>
        <taxon>Pseudomonadati</taxon>
        <taxon>Pseudomonadota</taxon>
        <taxon>Gammaproteobacteria</taxon>
        <taxon>Thiotrichales</taxon>
        <taxon>Piscirickettsiaceae</taxon>
        <taxon>Thiomicrorhabdus</taxon>
    </lineage>
</organism>
<dbReference type="RefSeq" id="WP_185978661.1">
    <property type="nucleotide sequence ID" value="NZ_JACBGI020000019.1"/>
</dbReference>
<dbReference type="EMBL" id="JACBGI020000019">
    <property type="protein sequence ID" value="MBF6058516.1"/>
    <property type="molecule type" value="Genomic_DNA"/>
</dbReference>
<evidence type="ECO:0000313" key="2">
    <source>
        <dbReference type="EMBL" id="MBF6058516.1"/>
    </source>
</evidence>
<keyword evidence="1" id="KW-0732">Signal</keyword>
<evidence type="ECO:0000256" key="1">
    <source>
        <dbReference type="SAM" id="SignalP"/>
    </source>
</evidence>
<sequence length="722" mass="80428">MWISIGSTCLFPLLSYAGSTSLNAVGAGFKGSTGLFIVPTAEVMEYGRLGFSFNNFLLSGYPADAEAQNYYVSAGVWEGLEIQIGLNDIHPQGADPYKYLDFYKRDLVGNFKYSHRLSALDPRLRVAIGGQDIAGTVVYSQLFYGVATFTDNFGSFSLGYATDAESTLNHTKPENLHHLFGGVSLNLPYGFTAIAEYDGTNQRAGIGYSSPNLFGSGIGFNLRASLLNDRQDEDQVISAGFSVPLGRERDEVFSSESEFVHRDVSPSMPNESTARYQADEQQLKEFPAAEPVAGVNKEEYDLLVAELEKSGLQYVEIASQGDTLYVRYQNRLFDWSEIDALAQVIALVSPYAYARQIPNLVIDVLSEQNPVVRISLASLWGMKGRQTPHAFSSDKPRYFEPHFEQVNAFSRQPIPLRNGAKRTELFSVKLEPKIVNTIGTEFGAFDYSLGIETEVSAELWTGARLSINRVDVLHNSYNFESGGHFDDYALNSGFQQAVLQQTLVPFDGFVNTLSFHQSLSDSDSKSIVDQWRYYAFDGRHQLYGYGAYNWKNDLSGNQDNDYYGFGGYELYWPEKGLSFSIEHGKYLDQDRTTKVGVKSYIGDSFFRASLMRESSGYEKAYVGFTVPLTPKKAIAVRGMTIRGESKWSYGTQTMTDNPANASGNINIGDSRYKAFGFYVSQPYEPHDAVMDSGRLTPVYLRSKKAYLKALVDGFQSETVPEM</sequence>
<comment type="caution">
    <text evidence="2">The sequence shown here is derived from an EMBL/GenBank/DDBJ whole genome shotgun (WGS) entry which is preliminary data.</text>
</comment>
<protein>
    <submittedName>
        <fullName evidence="2">YjbH domain-containing protein</fullName>
    </submittedName>
</protein>
<proteinExistence type="predicted"/>
<name>A0ABS0C2Y8_9GAMM</name>
<dbReference type="Proteomes" id="UP001193680">
    <property type="component" value="Unassembled WGS sequence"/>
</dbReference>
<reference evidence="2 3" key="1">
    <citation type="submission" date="2020-11" db="EMBL/GenBank/DDBJ databases">
        <title>Sulfur oxidizing isolate from Hospital Hole Sinkhole.</title>
        <authorList>
            <person name="Scott K.M."/>
        </authorList>
    </citation>
    <scope>NUCLEOTIDE SEQUENCE [LARGE SCALE GENOMIC DNA]</scope>
    <source>
        <strain evidence="2 3">HH1</strain>
    </source>
</reference>
<dbReference type="Pfam" id="PF06082">
    <property type="entry name" value="YjbH"/>
    <property type="match status" value="1"/>
</dbReference>
<dbReference type="InterPro" id="IPR010344">
    <property type="entry name" value="YbjH"/>
</dbReference>